<gene>
    <name evidence="2" type="ORF">UFOPK4061_01497</name>
</gene>
<protein>
    <submittedName>
        <fullName evidence="2">Unannotated protein</fullName>
    </submittedName>
</protein>
<accession>A0A6J7QY62</accession>
<name>A0A6J7QY62_9ZZZZ</name>
<sequence length="209" mass="21269">MKSDALDTAISTNETCPSPAPPSTGLDPPAASRTTDSERATNPLDPGGRPPGSTPGHESRGCGAATPGTLNGCPSAVMLTSDTPGTCRRVHTSCCDSACRALSPASRTSGVRSTTATPDTTGTDSIPSPTPFGNPVRTAGRSHSLGPATRYLTSVVACPGPSTGIIRGSGTRVLNVGSKKYTESERNDRSTSARERIRPGGALSIRHSP</sequence>
<organism evidence="2">
    <name type="scientific">freshwater metagenome</name>
    <dbReference type="NCBI Taxonomy" id="449393"/>
    <lineage>
        <taxon>unclassified sequences</taxon>
        <taxon>metagenomes</taxon>
        <taxon>ecological metagenomes</taxon>
    </lineage>
</organism>
<evidence type="ECO:0000313" key="2">
    <source>
        <dbReference type="EMBL" id="CAB5022778.1"/>
    </source>
</evidence>
<dbReference type="EMBL" id="CAFBPD010000284">
    <property type="protein sequence ID" value="CAB5022778.1"/>
    <property type="molecule type" value="Genomic_DNA"/>
</dbReference>
<feature type="region of interest" description="Disordered" evidence="1">
    <location>
        <begin position="105"/>
        <end position="142"/>
    </location>
</feature>
<feature type="compositionally biased region" description="Low complexity" evidence="1">
    <location>
        <begin position="114"/>
        <end position="123"/>
    </location>
</feature>
<feature type="region of interest" description="Disordered" evidence="1">
    <location>
        <begin position="1"/>
        <end position="63"/>
    </location>
</feature>
<reference evidence="2" key="1">
    <citation type="submission" date="2020-05" db="EMBL/GenBank/DDBJ databases">
        <authorList>
            <person name="Chiriac C."/>
            <person name="Salcher M."/>
            <person name="Ghai R."/>
            <person name="Kavagutti S V."/>
        </authorList>
    </citation>
    <scope>NUCLEOTIDE SEQUENCE</scope>
</reference>
<feature type="compositionally biased region" description="Basic and acidic residues" evidence="1">
    <location>
        <begin position="180"/>
        <end position="198"/>
    </location>
</feature>
<dbReference type="AlphaFoldDB" id="A0A6J7QY62"/>
<evidence type="ECO:0000256" key="1">
    <source>
        <dbReference type="SAM" id="MobiDB-lite"/>
    </source>
</evidence>
<feature type="region of interest" description="Disordered" evidence="1">
    <location>
        <begin position="177"/>
        <end position="209"/>
    </location>
</feature>
<proteinExistence type="predicted"/>